<dbReference type="InterPro" id="IPR004045">
    <property type="entry name" value="Glutathione_S-Trfase_N"/>
</dbReference>
<dbReference type="SUPFAM" id="SSF47616">
    <property type="entry name" value="GST C-terminal domain-like"/>
    <property type="match status" value="1"/>
</dbReference>
<proteinExistence type="inferred from homology"/>
<evidence type="ECO:0000313" key="7">
    <source>
        <dbReference type="EMBL" id="OXA40448.1"/>
    </source>
</evidence>
<evidence type="ECO:0000256" key="4">
    <source>
        <dbReference type="ARBA" id="ARBA00047960"/>
    </source>
</evidence>
<dbReference type="Proteomes" id="UP000198287">
    <property type="component" value="Unassembled WGS sequence"/>
</dbReference>
<keyword evidence="8" id="KW-1185">Reference proteome</keyword>
<dbReference type="FunFam" id="1.20.1050.10:FF:000030">
    <property type="entry name" value="Glutathione S-transferase S1"/>
    <property type="match status" value="1"/>
</dbReference>
<dbReference type="SFLD" id="SFLDG01205">
    <property type="entry name" value="AMPS.1"/>
    <property type="match status" value="1"/>
</dbReference>
<gene>
    <name evidence="7" type="ORF">Fcan01_24642</name>
</gene>
<feature type="domain" description="GST N-terminal" evidence="5">
    <location>
        <begin position="2"/>
        <end position="85"/>
    </location>
</feature>
<evidence type="ECO:0000256" key="2">
    <source>
        <dbReference type="ARBA" id="ARBA00022679"/>
    </source>
</evidence>
<evidence type="ECO:0000256" key="1">
    <source>
        <dbReference type="ARBA" id="ARBA00012452"/>
    </source>
</evidence>
<name>A0A226D6G0_FOLCA</name>
<dbReference type="EMBL" id="LNIX01000033">
    <property type="protein sequence ID" value="OXA40448.1"/>
    <property type="molecule type" value="Genomic_DNA"/>
</dbReference>
<dbReference type="PANTHER" id="PTHR11571">
    <property type="entry name" value="GLUTATHIONE S-TRANSFERASE"/>
    <property type="match status" value="1"/>
</dbReference>
<dbReference type="SUPFAM" id="SSF52833">
    <property type="entry name" value="Thioredoxin-like"/>
    <property type="match status" value="1"/>
</dbReference>
<dbReference type="Gene3D" id="1.20.1050.10">
    <property type="match status" value="1"/>
</dbReference>
<feature type="domain" description="GST C-terminal" evidence="6">
    <location>
        <begin position="87"/>
        <end position="209"/>
    </location>
</feature>
<dbReference type="GO" id="GO:0004364">
    <property type="term" value="F:glutathione transferase activity"/>
    <property type="evidence" value="ECO:0007669"/>
    <property type="project" value="UniProtKB-EC"/>
</dbReference>
<dbReference type="OMA" id="ADYFREM"/>
<comment type="similarity">
    <text evidence="3">Belongs to the GST superfamily. Sigma family.</text>
</comment>
<keyword evidence="2 7" id="KW-0808">Transferase</keyword>
<dbReference type="Gene3D" id="3.40.30.10">
    <property type="entry name" value="Glutaredoxin"/>
    <property type="match status" value="1"/>
</dbReference>
<dbReference type="SFLD" id="SFLDG00363">
    <property type="entry name" value="AMPS_(cytGST):_Alpha-__Mu-__Pi"/>
    <property type="match status" value="1"/>
</dbReference>
<protein>
    <recommendedName>
        <fullName evidence="1">glutathione transferase</fullName>
        <ecNumber evidence="1">2.5.1.18</ecNumber>
    </recommendedName>
</protein>
<dbReference type="InterPro" id="IPR040079">
    <property type="entry name" value="Glutathione_S-Trfase"/>
</dbReference>
<dbReference type="Pfam" id="PF02798">
    <property type="entry name" value="GST_N"/>
    <property type="match status" value="1"/>
</dbReference>
<comment type="caution">
    <text evidence="7">The sequence shown here is derived from an EMBL/GenBank/DDBJ whole genome shotgun (WGS) entry which is preliminary data.</text>
</comment>
<dbReference type="Pfam" id="PF14497">
    <property type="entry name" value="GST_C_3"/>
    <property type="match status" value="1"/>
</dbReference>
<dbReference type="EC" id="2.5.1.18" evidence="1"/>
<dbReference type="SFLD" id="SFLDS00019">
    <property type="entry name" value="Glutathione_Transferase_(cytos"/>
    <property type="match status" value="1"/>
</dbReference>
<evidence type="ECO:0000259" key="6">
    <source>
        <dbReference type="PROSITE" id="PS50405"/>
    </source>
</evidence>
<dbReference type="FunFam" id="3.40.30.10:FF:000258">
    <property type="entry name" value="Glutathione S-transferase"/>
    <property type="match status" value="1"/>
</dbReference>
<organism evidence="7 8">
    <name type="scientific">Folsomia candida</name>
    <name type="common">Springtail</name>
    <dbReference type="NCBI Taxonomy" id="158441"/>
    <lineage>
        <taxon>Eukaryota</taxon>
        <taxon>Metazoa</taxon>
        <taxon>Ecdysozoa</taxon>
        <taxon>Arthropoda</taxon>
        <taxon>Hexapoda</taxon>
        <taxon>Collembola</taxon>
        <taxon>Entomobryomorpha</taxon>
        <taxon>Isotomoidea</taxon>
        <taxon>Isotomidae</taxon>
        <taxon>Proisotominae</taxon>
        <taxon>Folsomia</taxon>
    </lineage>
</organism>
<dbReference type="PROSITE" id="PS50404">
    <property type="entry name" value="GST_NTER"/>
    <property type="match status" value="1"/>
</dbReference>
<dbReference type="GO" id="GO:0006749">
    <property type="term" value="P:glutathione metabolic process"/>
    <property type="evidence" value="ECO:0007669"/>
    <property type="project" value="TreeGrafter"/>
</dbReference>
<dbReference type="CDD" id="cd03039">
    <property type="entry name" value="GST_N_Sigma_like"/>
    <property type="match status" value="1"/>
</dbReference>
<accession>A0A226D6G0</accession>
<dbReference type="InterPro" id="IPR036282">
    <property type="entry name" value="Glutathione-S-Trfase_C_sf"/>
</dbReference>
<dbReference type="InterPro" id="IPR036249">
    <property type="entry name" value="Thioredoxin-like_sf"/>
</dbReference>
<evidence type="ECO:0000259" key="5">
    <source>
        <dbReference type="PROSITE" id="PS50404"/>
    </source>
</evidence>
<dbReference type="InterPro" id="IPR004046">
    <property type="entry name" value="GST_C"/>
</dbReference>
<evidence type="ECO:0000256" key="3">
    <source>
        <dbReference type="ARBA" id="ARBA00038317"/>
    </source>
</evidence>
<sequence>MSQYKLTYYDIQGLAEPCRYLFKLAGVEFEDYRIPKNDTTYPKLSAHIKDSLPWGNIPVLDVDGKRIAQSSAICRFLANRFKLAGADEFEKAKCDEIVDSMRDFAQEWRGIMTATDDAQKAEMMKKMMDITCPFYMGKFEKIAKDNDGKWLVGKNVTWADVIVAHFLLMLIARTKLPVVENYPSLKKLLDDFQDVPQIKEWIKERPVEG</sequence>
<dbReference type="OrthoDB" id="414243at2759"/>
<reference evidence="7 8" key="1">
    <citation type="submission" date="2015-12" db="EMBL/GenBank/DDBJ databases">
        <title>The genome of Folsomia candida.</title>
        <authorList>
            <person name="Faddeeva A."/>
            <person name="Derks M.F."/>
            <person name="Anvar Y."/>
            <person name="Smit S."/>
            <person name="Van Straalen N."/>
            <person name="Roelofs D."/>
        </authorList>
    </citation>
    <scope>NUCLEOTIDE SEQUENCE [LARGE SCALE GENOMIC DNA]</scope>
    <source>
        <strain evidence="7 8">VU population</strain>
        <tissue evidence="7">Whole body</tissue>
    </source>
</reference>
<dbReference type="InterPro" id="IPR010987">
    <property type="entry name" value="Glutathione-S-Trfase_C-like"/>
</dbReference>
<comment type="catalytic activity">
    <reaction evidence="4">
        <text>RX + glutathione = an S-substituted glutathione + a halide anion + H(+)</text>
        <dbReference type="Rhea" id="RHEA:16437"/>
        <dbReference type="ChEBI" id="CHEBI:15378"/>
        <dbReference type="ChEBI" id="CHEBI:16042"/>
        <dbReference type="ChEBI" id="CHEBI:17792"/>
        <dbReference type="ChEBI" id="CHEBI:57925"/>
        <dbReference type="ChEBI" id="CHEBI:90779"/>
        <dbReference type="EC" id="2.5.1.18"/>
    </reaction>
</comment>
<evidence type="ECO:0000313" key="8">
    <source>
        <dbReference type="Proteomes" id="UP000198287"/>
    </source>
</evidence>
<dbReference type="CDD" id="cd03192">
    <property type="entry name" value="GST_C_Sigma_like"/>
    <property type="match status" value="1"/>
</dbReference>
<dbReference type="STRING" id="158441.A0A226D6G0"/>
<dbReference type="PANTHER" id="PTHR11571:SF224">
    <property type="entry name" value="HEMATOPOIETIC PROSTAGLANDIN D SYNTHASE"/>
    <property type="match status" value="1"/>
</dbReference>
<dbReference type="PROSITE" id="PS50405">
    <property type="entry name" value="GST_CTER"/>
    <property type="match status" value="1"/>
</dbReference>
<dbReference type="AlphaFoldDB" id="A0A226D6G0"/>
<dbReference type="InterPro" id="IPR050213">
    <property type="entry name" value="GST_superfamily"/>
</dbReference>